<comment type="caution">
    <text evidence="2">The sequence shown here is derived from an EMBL/GenBank/DDBJ whole genome shotgun (WGS) entry which is preliminary data.</text>
</comment>
<proteinExistence type="predicted"/>
<dbReference type="InterPro" id="IPR026319">
    <property type="entry name" value="ZC2HC1A/B-like"/>
</dbReference>
<accession>A0A9R1W0X2</accession>
<dbReference type="Gramene" id="rna-gnl|WGS:NBSK|LSAT_3X27560_mrna">
    <property type="protein sequence ID" value="cds-PLY62634.1"/>
    <property type="gene ID" value="gene-LSAT_3X27560"/>
</dbReference>
<sequence>MGTRVPVQQFNLRSADSYIDGTSLHDLNTVDGRSGEIIEPMVDRSAVTDESLDNEDDSGAVECMHESYQNTLPLHNVGVDGGHSSLDSNGSSRDPYNILSANDVSPIETARARFLDFVVDNFIGSHIVEVTDSETESLSQSVEEKVSKRKEREIQYEGDSLYALPLMYVANMYESLVNEVNMRLSSLDGMREKTIGVALEAAGGLYRKLAKKFPKKGPCTFKRRELATSFETRSRFPELVIQEEKRVRFVVVNGLDIMEKPTITHIDDAEWFKRLTGRSDVAVSPRDYKFYAPRHKYRRSSSNSVSSISGFSTFPGADNSSPMSVAQGYRSLTEPHPQDDEHQQTSSKQHMQSLPHQGQFHIQSLTHGQHGQYSQSSHLPEIGHTQQSSAMSQQLACLQPLTHLGPRLHVLPTSPAKFCDECGAPYLRETSKFCSECGVKRLGT</sequence>
<feature type="compositionally biased region" description="Polar residues" evidence="1">
    <location>
        <begin position="344"/>
        <end position="390"/>
    </location>
</feature>
<protein>
    <submittedName>
        <fullName evidence="2">Uncharacterized protein</fullName>
    </submittedName>
</protein>
<feature type="region of interest" description="Disordered" evidence="1">
    <location>
        <begin position="330"/>
        <end position="390"/>
    </location>
</feature>
<dbReference type="EMBL" id="NBSK02000003">
    <property type="protein sequence ID" value="KAJ0216275.1"/>
    <property type="molecule type" value="Genomic_DNA"/>
</dbReference>
<dbReference type="AlphaFoldDB" id="A0A9R1W0X2"/>
<name>A0A9R1W0X2_LACSA</name>
<evidence type="ECO:0000313" key="3">
    <source>
        <dbReference type="Proteomes" id="UP000235145"/>
    </source>
</evidence>
<dbReference type="PANTHER" id="PTHR13555:SF36">
    <property type="entry name" value="ZINC FINGER C2HC DOMAIN-CONTAINING PROTEIN 1B"/>
    <property type="match status" value="1"/>
</dbReference>
<keyword evidence="3" id="KW-1185">Reference proteome</keyword>
<gene>
    <name evidence="2" type="ORF">LSAT_V11C300112150</name>
</gene>
<dbReference type="Proteomes" id="UP000235145">
    <property type="component" value="Unassembled WGS sequence"/>
</dbReference>
<dbReference type="PANTHER" id="PTHR13555">
    <property type="entry name" value="C2H2 ZINC FINGER CGI-62-RELATED"/>
    <property type="match status" value="1"/>
</dbReference>
<organism evidence="2 3">
    <name type="scientific">Lactuca sativa</name>
    <name type="common">Garden lettuce</name>
    <dbReference type="NCBI Taxonomy" id="4236"/>
    <lineage>
        <taxon>Eukaryota</taxon>
        <taxon>Viridiplantae</taxon>
        <taxon>Streptophyta</taxon>
        <taxon>Embryophyta</taxon>
        <taxon>Tracheophyta</taxon>
        <taxon>Spermatophyta</taxon>
        <taxon>Magnoliopsida</taxon>
        <taxon>eudicotyledons</taxon>
        <taxon>Gunneridae</taxon>
        <taxon>Pentapetalae</taxon>
        <taxon>asterids</taxon>
        <taxon>campanulids</taxon>
        <taxon>Asterales</taxon>
        <taxon>Asteraceae</taxon>
        <taxon>Cichorioideae</taxon>
        <taxon>Cichorieae</taxon>
        <taxon>Lactucinae</taxon>
        <taxon>Lactuca</taxon>
    </lineage>
</organism>
<reference evidence="2 3" key="1">
    <citation type="journal article" date="2017" name="Nat. Commun.">
        <title>Genome assembly with in vitro proximity ligation data and whole-genome triplication in lettuce.</title>
        <authorList>
            <person name="Reyes-Chin-Wo S."/>
            <person name="Wang Z."/>
            <person name="Yang X."/>
            <person name="Kozik A."/>
            <person name="Arikit S."/>
            <person name="Song C."/>
            <person name="Xia L."/>
            <person name="Froenicke L."/>
            <person name="Lavelle D.O."/>
            <person name="Truco M.J."/>
            <person name="Xia R."/>
            <person name="Zhu S."/>
            <person name="Xu C."/>
            <person name="Xu H."/>
            <person name="Xu X."/>
            <person name="Cox K."/>
            <person name="Korf I."/>
            <person name="Meyers B.C."/>
            <person name="Michelmore R.W."/>
        </authorList>
    </citation>
    <scope>NUCLEOTIDE SEQUENCE [LARGE SCALE GENOMIC DNA]</scope>
    <source>
        <strain evidence="3">cv. Salinas</strain>
        <tissue evidence="2">Seedlings</tissue>
    </source>
</reference>
<evidence type="ECO:0000256" key="1">
    <source>
        <dbReference type="SAM" id="MobiDB-lite"/>
    </source>
</evidence>
<evidence type="ECO:0000313" key="2">
    <source>
        <dbReference type="EMBL" id="KAJ0216275.1"/>
    </source>
</evidence>
<dbReference type="OrthoDB" id="1914234at2759"/>